<keyword evidence="1" id="KW-0472">Membrane</keyword>
<evidence type="ECO:0000313" key="3">
    <source>
        <dbReference type="Proteomes" id="UP001200604"/>
    </source>
</evidence>
<feature type="transmembrane region" description="Helical" evidence="1">
    <location>
        <begin position="112"/>
        <end position="130"/>
    </location>
</feature>
<dbReference type="Proteomes" id="UP001200604">
    <property type="component" value="Unassembled WGS sequence"/>
</dbReference>
<keyword evidence="1" id="KW-1133">Transmembrane helix</keyword>
<feature type="transmembrane region" description="Helical" evidence="1">
    <location>
        <begin position="136"/>
        <end position="159"/>
    </location>
</feature>
<accession>A0ABS9HN50</accession>
<sequence>MDKHISDIRQTWTRYFENNRKDAILSHADDIVDALNDDLSHAARDVIMRYMQTLRKSYMSLTLGEGDWGKVIEDVQTSREDNAEYAEHGANTDSKSRTPDEIGVKELIDPSLLTVSLSGGVGLTYAASLLPGVGGVIAATGGIPIVAAAGVWLTFNLFFRAARQGKRSLTTWLRDSLNEARRSIGYNLEQLSFEIGPTVQDHFQRDISYITDKRVHHLRSIASELKNSSTKASKLRRLAQNEQSFLEKVDSSFVEALNIVQPERCTRDKD</sequence>
<evidence type="ECO:0000313" key="2">
    <source>
        <dbReference type="EMBL" id="MCF6774679.1"/>
    </source>
</evidence>
<name>A0ABS9HN50_9CORY</name>
<comment type="caution">
    <text evidence="2">The sequence shown here is derived from an EMBL/GenBank/DDBJ whole genome shotgun (WGS) entry which is preliminary data.</text>
</comment>
<keyword evidence="1" id="KW-0812">Transmembrane</keyword>
<organism evidence="2 3">
    <name type="scientific">Corynebacterium parakroppenstedtii</name>
    <dbReference type="NCBI Taxonomy" id="2828363"/>
    <lineage>
        <taxon>Bacteria</taxon>
        <taxon>Bacillati</taxon>
        <taxon>Actinomycetota</taxon>
        <taxon>Actinomycetes</taxon>
        <taxon>Mycobacteriales</taxon>
        <taxon>Corynebacteriaceae</taxon>
        <taxon>Corynebacterium</taxon>
    </lineage>
</organism>
<dbReference type="RefSeq" id="WP_046202026.1">
    <property type="nucleotide sequence ID" value="NZ_JAGSOA010000003.1"/>
</dbReference>
<protein>
    <submittedName>
        <fullName evidence="2">Uncharacterized protein</fullName>
    </submittedName>
</protein>
<dbReference type="GeneID" id="92727534"/>
<keyword evidence="3" id="KW-1185">Reference proteome</keyword>
<dbReference type="EMBL" id="JAKJKU010000004">
    <property type="protein sequence ID" value="MCF6774679.1"/>
    <property type="molecule type" value="Genomic_DNA"/>
</dbReference>
<evidence type="ECO:0000256" key="1">
    <source>
        <dbReference type="SAM" id="Phobius"/>
    </source>
</evidence>
<proteinExistence type="predicted"/>
<reference evidence="2 3" key="1">
    <citation type="submission" date="2022-01" db="EMBL/GenBank/DDBJ databases">
        <title>Identification and Characterization of Corynebacterium sp.</title>
        <authorList>
            <person name="Luo Q."/>
            <person name="Qu P."/>
            <person name="Chen Q."/>
        </authorList>
    </citation>
    <scope>NUCLEOTIDE SEQUENCE [LARGE SCALE GENOMIC DNA]</scope>
    <source>
        <strain evidence="2 3">MC-12</strain>
    </source>
</reference>
<gene>
    <name evidence="2" type="ORF">L3H44_09725</name>
</gene>